<name>A0A921U1Q5_SORBI</name>
<evidence type="ECO:0000313" key="4">
    <source>
        <dbReference type="Proteomes" id="UP000807115"/>
    </source>
</evidence>
<dbReference type="Proteomes" id="UP000807115">
    <property type="component" value="Chromosome 10"/>
</dbReference>
<comment type="caution">
    <text evidence="2">The sequence shown here is derived from an EMBL/GenBank/DDBJ whole genome shotgun (WGS) entry which is preliminary data.</text>
</comment>
<dbReference type="EMBL" id="CM027689">
    <property type="protein sequence ID" value="KAG0514750.1"/>
    <property type="molecule type" value="Genomic_DNA"/>
</dbReference>
<evidence type="ECO:0000256" key="1">
    <source>
        <dbReference type="SAM" id="MobiDB-lite"/>
    </source>
</evidence>
<dbReference type="EMBL" id="CM027682">
    <property type="protein sequence ID" value="KAG0536045.1"/>
    <property type="molecule type" value="Genomic_DNA"/>
</dbReference>
<protein>
    <submittedName>
        <fullName evidence="2">Uncharacterized protein</fullName>
    </submittedName>
</protein>
<reference evidence="2" key="2">
    <citation type="submission" date="2020-10" db="EMBL/GenBank/DDBJ databases">
        <authorList>
            <person name="Cooper E.A."/>
            <person name="Brenton Z.W."/>
            <person name="Flinn B.S."/>
            <person name="Jenkins J."/>
            <person name="Shu S."/>
            <person name="Flowers D."/>
            <person name="Luo F."/>
            <person name="Wang Y."/>
            <person name="Xia P."/>
            <person name="Barry K."/>
            <person name="Daum C."/>
            <person name="Lipzen A."/>
            <person name="Yoshinaga Y."/>
            <person name="Schmutz J."/>
            <person name="Saski C."/>
            <person name="Vermerris W."/>
            <person name="Kresovich S."/>
        </authorList>
    </citation>
    <scope>NUCLEOTIDE SEQUENCE</scope>
</reference>
<dbReference type="AlphaFoldDB" id="A0A921U1Q5"/>
<evidence type="ECO:0000313" key="3">
    <source>
        <dbReference type="EMBL" id="KAG0536045.1"/>
    </source>
</evidence>
<sequence>MATSCEQQSSWQQHSFVGSAAVQARASRATPPKVKQAATLETKAKARLAAAAAAAVARSGSNNEASRGDTLSRRCRDVRGGECLAERGDMPAPFKTFSTSGCPSVVGVHAPEVLDDMRRFSLIQAYDVEACSRNRKPI</sequence>
<gene>
    <name evidence="3" type="ORF">BDA96_03G030500</name>
    <name evidence="2" type="ORF">BDA96_10G220200</name>
</gene>
<reference evidence="2" key="1">
    <citation type="journal article" date="2019" name="BMC Genomics">
        <title>A new reference genome for Sorghum bicolor reveals high levels of sequence similarity between sweet and grain genotypes: implications for the genetics of sugar metabolism.</title>
        <authorList>
            <person name="Cooper E.A."/>
            <person name="Brenton Z.W."/>
            <person name="Flinn B.S."/>
            <person name="Jenkins J."/>
            <person name="Shu S."/>
            <person name="Flowers D."/>
            <person name="Luo F."/>
            <person name="Wang Y."/>
            <person name="Xia P."/>
            <person name="Barry K."/>
            <person name="Daum C."/>
            <person name="Lipzen A."/>
            <person name="Yoshinaga Y."/>
            <person name="Schmutz J."/>
            <person name="Saski C."/>
            <person name="Vermerris W."/>
            <person name="Kresovich S."/>
        </authorList>
    </citation>
    <scope>NUCLEOTIDE SEQUENCE</scope>
</reference>
<dbReference type="Proteomes" id="UP000807115">
    <property type="component" value="Chromosome 3"/>
</dbReference>
<feature type="region of interest" description="Disordered" evidence="1">
    <location>
        <begin position="1"/>
        <end position="37"/>
    </location>
</feature>
<feature type="compositionally biased region" description="Polar residues" evidence="1">
    <location>
        <begin position="1"/>
        <end position="16"/>
    </location>
</feature>
<organism evidence="2 4">
    <name type="scientific">Sorghum bicolor</name>
    <name type="common">Sorghum</name>
    <name type="synonym">Sorghum vulgare</name>
    <dbReference type="NCBI Taxonomy" id="4558"/>
    <lineage>
        <taxon>Eukaryota</taxon>
        <taxon>Viridiplantae</taxon>
        <taxon>Streptophyta</taxon>
        <taxon>Embryophyta</taxon>
        <taxon>Tracheophyta</taxon>
        <taxon>Spermatophyta</taxon>
        <taxon>Magnoliopsida</taxon>
        <taxon>Liliopsida</taxon>
        <taxon>Poales</taxon>
        <taxon>Poaceae</taxon>
        <taxon>PACMAD clade</taxon>
        <taxon>Panicoideae</taxon>
        <taxon>Andropogonodae</taxon>
        <taxon>Andropogoneae</taxon>
        <taxon>Sorghinae</taxon>
        <taxon>Sorghum</taxon>
    </lineage>
</organism>
<accession>A0A921U1Q5</accession>
<evidence type="ECO:0000313" key="2">
    <source>
        <dbReference type="EMBL" id="KAG0514750.1"/>
    </source>
</evidence>
<proteinExistence type="predicted"/>